<organism evidence="2 3">
    <name type="scientific">Candidatus Nealsonbacteria bacterium CG23_combo_of_CG06-09_8_20_14_all_39_25</name>
    <dbReference type="NCBI Taxonomy" id="1974723"/>
    <lineage>
        <taxon>Bacteria</taxon>
        <taxon>Candidatus Nealsoniibacteriota</taxon>
    </lineage>
</organism>
<gene>
    <name evidence="2" type="ORF">COX38_01795</name>
</gene>
<dbReference type="Proteomes" id="UP000229054">
    <property type="component" value="Unassembled WGS sequence"/>
</dbReference>
<name>A0A2G9YSL2_9BACT</name>
<feature type="transmembrane region" description="Helical" evidence="1">
    <location>
        <begin position="57"/>
        <end position="78"/>
    </location>
</feature>
<evidence type="ECO:0000313" key="2">
    <source>
        <dbReference type="EMBL" id="PIP22218.1"/>
    </source>
</evidence>
<keyword evidence="1" id="KW-0472">Membrane</keyword>
<protein>
    <submittedName>
        <fullName evidence="2">Uncharacterized protein</fullName>
    </submittedName>
</protein>
<reference evidence="2 3" key="1">
    <citation type="submission" date="2017-09" db="EMBL/GenBank/DDBJ databases">
        <title>Depth-based differentiation of microbial function through sediment-hosted aquifers and enrichment of novel symbionts in the deep terrestrial subsurface.</title>
        <authorList>
            <person name="Probst A.J."/>
            <person name="Ladd B."/>
            <person name="Jarett J.K."/>
            <person name="Geller-Mcgrath D.E."/>
            <person name="Sieber C.M."/>
            <person name="Emerson J.B."/>
            <person name="Anantharaman K."/>
            <person name="Thomas B.C."/>
            <person name="Malmstrom R."/>
            <person name="Stieglmeier M."/>
            <person name="Klingl A."/>
            <person name="Woyke T."/>
            <person name="Ryan C.M."/>
            <person name="Banfield J.F."/>
        </authorList>
    </citation>
    <scope>NUCLEOTIDE SEQUENCE [LARGE SCALE GENOMIC DNA]</scope>
    <source>
        <strain evidence="2">CG23_combo_of_CG06-09_8_20_14_all_39_25</strain>
    </source>
</reference>
<keyword evidence="1" id="KW-1133">Transmembrane helix</keyword>
<comment type="caution">
    <text evidence="2">The sequence shown here is derived from an EMBL/GenBank/DDBJ whole genome shotgun (WGS) entry which is preliminary data.</text>
</comment>
<feature type="transmembrane region" description="Helical" evidence="1">
    <location>
        <begin position="33"/>
        <end position="51"/>
    </location>
</feature>
<evidence type="ECO:0000313" key="3">
    <source>
        <dbReference type="Proteomes" id="UP000229054"/>
    </source>
</evidence>
<dbReference type="AlphaFoldDB" id="A0A2G9YSL2"/>
<proteinExistence type="predicted"/>
<accession>A0A2G9YSL2</accession>
<dbReference type="EMBL" id="PCRN01000066">
    <property type="protein sequence ID" value="PIP22218.1"/>
    <property type="molecule type" value="Genomic_DNA"/>
</dbReference>
<evidence type="ECO:0000256" key="1">
    <source>
        <dbReference type="SAM" id="Phobius"/>
    </source>
</evidence>
<sequence length="80" mass="9213">MNTLIVFLIIIFVAINFIEIWLMFHYKKLVRGGIILGAMEAFEFPLIIYLIMKGGVIALGIVIFVEAVQWLIVPYLTLKR</sequence>
<feature type="transmembrane region" description="Helical" evidence="1">
    <location>
        <begin position="6"/>
        <end position="26"/>
    </location>
</feature>
<keyword evidence="1" id="KW-0812">Transmembrane</keyword>